<organism evidence="7 8">
    <name type="scientific">Spirosoma arboris</name>
    <dbReference type="NCBI Taxonomy" id="2682092"/>
    <lineage>
        <taxon>Bacteria</taxon>
        <taxon>Pseudomonadati</taxon>
        <taxon>Bacteroidota</taxon>
        <taxon>Cytophagia</taxon>
        <taxon>Cytophagales</taxon>
        <taxon>Cytophagaceae</taxon>
        <taxon>Spirosoma</taxon>
    </lineage>
</organism>
<evidence type="ECO:0000256" key="1">
    <source>
        <dbReference type="ARBA" id="ARBA00009913"/>
    </source>
</evidence>
<dbReference type="FunFam" id="3.40.50.1390:FF:000001">
    <property type="entry name" value="DNA recombinase"/>
    <property type="match status" value="1"/>
</dbReference>
<evidence type="ECO:0000256" key="2">
    <source>
        <dbReference type="ARBA" id="ARBA00022908"/>
    </source>
</evidence>
<dbReference type="GO" id="GO:0000150">
    <property type="term" value="F:DNA strand exchange activity"/>
    <property type="evidence" value="ECO:0007669"/>
    <property type="project" value="UniProtKB-KW"/>
</dbReference>
<accession>A0A7K1SMH5</accession>
<dbReference type="InterPro" id="IPR006119">
    <property type="entry name" value="Resolv_N"/>
</dbReference>
<keyword evidence="4" id="KW-0238">DNA-binding</keyword>
<keyword evidence="5" id="KW-0233">DNA recombination</keyword>
<evidence type="ECO:0000313" key="7">
    <source>
        <dbReference type="EMBL" id="MVM34995.1"/>
    </source>
</evidence>
<keyword evidence="8" id="KW-1185">Reference proteome</keyword>
<dbReference type="Proteomes" id="UP000436006">
    <property type="component" value="Unassembled WGS sequence"/>
</dbReference>
<dbReference type="GO" id="GO:0003677">
    <property type="term" value="F:DNA binding"/>
    <property type="evidence" value="ECO:0007669"/>
    <property type="project" value="UniProtKB-KW"/>
</dbReference>
<dbReference type="Gene3D" id="3.40.50.1390">
    <property type="entry name" value="Resolvase, N-terminal catalytic domain"/>
    <property type="match status" value="1"/>
</dbReference>
<feature type="domain" description="Resolvase/invertase-type recombinase catalytic" evidence="6">
    <location>
        <begin position="1"/>
        <end position="134"/>
    </location>
</feature>
<dbReference type="PANTHER" id="PTHR30461">
    <property type="entry name" value="DNA-INVERTASE FROM LAMBDOID PROPHAGE"/>
    <property type="match status" value="1"/>
</dbReference>
<evidence type="ECO:0000259" key="6">
    <source>
        <dbReference type="PROSITE" id="PS51736"/>
    </source>
</evidence>
<dbReference type="Gene3D" id="1.10.10.60">
    <property type="entry name" value="Homeodomain-like"/>
    <property type="match status" value="1"/>
</dbReference>
<comment type="similarity">
    <text evidence="1">Belongs to the site-specific recombinase resolvase family.</text>
</comment>
<comment type="caution">
    <text evidence="7">The sequence shown here is derived from an EMBL/GenBank/DDBJ whole genome shotgun (WGS) entry which is preliminary data.</text>
</comment>
<protein>
    <submittedName>
        <fullName evidence="7">Helix-turn-helix domain-containing protein</fullName>
    </submittedName>
</protein>
<dbReference type="PROSITE" id="PS51736">
    <property type="entry name" value="RECOMBINASES_3"/>
    <property type="match status" value="1"/>
</dbReference>
<dbReference type="Pfam" id="PF02796">
    <property type="entry name" value="HTH_7"/>
    <property type="match status" value="1"/>
</dbReference>
<proteinExistence type="inferred from homology"/>
<keyword evidence="2" id="KW-0229">DNA integration</keyword>
<keyword evidence="3" id="KW-0230">DNA invertase</keyword>
<evidence type="ECO:0000256" key="5">
    <source>
        <dbReference type="ARBA" id="ARBA00023172"/>
    </source>
</evidence>
<dbReference type="RefSeq" id="WP_157589807.1">
    <property type="nucleotide sequence ID" value="NZ_WPIN01000019.1"/>
</dbReference>
<dbReference type="SUPFAM" id="SSF53041">
    <property type="entry name" value="Resolvase-like"/>
    <property type="match status" value="1"/>
</dbReference>
<gene>
    <name evidence="7" type="ORF">GO755_33515</name>
</gene>
<dbReference type="InterPro" id="IPR036162">
    <property type="entry name" value="Resolvase-like_N_sf"/>
</dbReference>
<evidence type="ECO:0000256" key="3">
    <source>
        <dbReference type="ARBA" id="ARBA00023100"/>
    </source>
</evidence>
<evidence type="ECO:0000313" key="8">
    <source>
        <dbReference type="Proteomes" id="UP000436006"/>
    </source>
</evidence>
<dbReference type="PANTHER" id="PTHR30461:SF2">
    <property type="entry name" value="SERINE RECOMBINASE PINE-RELATED"/>
    <property type="match status" value="1"/>
</dbReference>
<dbReference type="InterPro" id="IPR050639">
    <property type="entry name" value="SSR_resolvase"/>
</dbReference>
<name>A0A7K1SMH5_9BACT</name>
<dbReference type="EMBL" id="WPIN01000019">
    <property type="protein sequence ID" value="MVM34995.1"/>
    <property type="molecule type" value="Genomic_DNA"/>
</dbReference>
<dbReference type="Pfam" id="PF00239">
    <property type="entry name" value="Resolvase"/>
    <property type="match status" value="1"/>
</dbReference>
<reference evidence="7 8" key="1">
    <citation type="submission" date="2019-12" db="EMBL/GenBank/DDBJ databases">
        <title>Spirosoma sp. HMF4905 genome sequencing and assembly.</title>
        <authorList>
            <person name="Kang H."/>
            <person name="Cha I."/>
            <person name="Kim H."/>
            <person name="Joh K."/>
        </authorList>
    </citation>
    <scope>NUCLEOTIDE SEQUENCE [LARGE SCALE GENOMIC DNA]</scope>
    <source>
        <strain evidence="7 8">HMF4905</strain>
    </source>
</reference>
<evidence type="ECO:0000256" key="4">
    <source>
        <dbReference type="ARBA" id="ARBA00023125"/>
    </source>
</evidence>
<dbReference type="SMART" id="SM00857">
    <property type="entry name" value="Resolvase"/>
    <property type="match status" value="1"/>
</dbReference>
<dbReference type="AlphaFoldDB" id="A0A7K1SMH5"/>
<dbReference type="CDD" id="cd03768">
    <property type="entry name" value="SR_ResInv"/>
    <property type="match status" value="1"/>
</dbReference>
<dbReference type="InterPro" id="IPR006120">
    <property type="entry name" value="Resolvase_HTH_dom"/>
</dbReference>
<dbReference type="GO" id="GO:0015074">
    <property type="term" value="P:DNA integration"/>
    <property type="evidence" value="ECO:0007669"/>
    <property type="project" value="UniProtKB-KW"/>
</dbReference>
<sequence length="201" mass="22311">MIFGYGRVSTRDQNLNLQEDALTQAGCEQIFMEKITGTKKNRPELNKLRAKLRAGDTVVVWKLDRWGRSLSDLIELMNELREKQVQFKCLAVSMDTSTIEGRLIYGIFSVLSEFVRDTIVENTNAGLSAARARGRTGGRKPGLSKEADIKASAAKTLYQSGNTGNKICKMLGIGSKRTLYKYLRAKGVKIGEDIAQEVTSN</sequence>